<comment type="caution">
    <text evidence="3">The sequence shown here is derived from an EMBL/GenBank/DDBJ whole genome shotgun (WGS) entry which is preliminary data.</text>
</comment>
<dbReference type="Gene3D" id="1.25.40.10">
    <property type="entry name" value="Tetratricopeptide repeat domain"/>
    <property type="match status" value="2"/>
</dbReference>
<dbReference type="PROSITE" id="PS50005">
    <property type="entry name" value="TPR"/>
    <property type="match status" value="2"/>
</dbReference>
<protein>
    <submittedName>
        <fullName evidence="3">Tetratricopeptide repeat protein</fullName>
    </submittedName>
</protein>
<dbReference type="GeneID" id="93423322"/>
<feature type="signal peptide" evidence="2">
    <location>
        <begin position="1"/>
        <end position="19"/>
    </location>
</feature>
<dbReference type="PANTHER" id="PTHR12558:SF13">
    <property type="entry name" value="CELL DIVISION CYCLE PROTEIN 27 HOMOLOG"/>
    <property type="match status" value="1"/>
</dbReference>
<dbReference type="SMART" id="SM00028">
    <property type="entry name" value="TPR"/>
    <property type="match status" value="3"/>
</dbReference>
<feature type="repeat" description="TPR" evidence="1">
    <location>
        <begin position="334"/>
        <end position="367"/>
    </location>
</feature>
<sequence length="540" mass="60214">MKLKLLFAMLLGGALSAAAQGGYQDGVDNYNAGRLDVAKIILENTINDPQTNKSVSYYYLGAIDFQGNDLNAAKANFDKGVAADPANGMNYIGLGEVALKQGQKGAAEDFFKQGMQTDKKNTALMAAVARAYYNVDPVAYDKEINKYLDKALKDSKNTESAVFMLQGDMKAMDDPGNAASLYELAIEADKNKNIVNREAYVKYANTYFRVAPKFAIQKLEELNQLEPNSALAQRELAEKYYDNSQFGSACLQYGKYLENPNHFQKDEQRYAGLLYSAKDYDKSLEVANSVLSKDPNNFYMYRVIMMDYAAKEDWPAAEAAGAKLFGHPDAEYIPNDYILYGDALAEQGKYEEAVKTFEKAIELNPDKPELLPKLSLVHDRAGNSEKAVEVMKQYLDAGNGSLNDIINMGRRYASLARKLEKGTPERVAAADEGIKYYDKALERVSDNAVLYRLKGEILLARNDDNPNAEIAALYEKMLELLNADPANRESQVASYRAADYVLGIYYSDVDKAKAKQYLEDYLKIDPENEGIKKLYETLGN</sequence>
<dbReference type="Pfam" id="PF13414">
    <property type="entry name" value="TPR_11"/>
    <property type="match status" value="1"/>
</dbReference>
<dbReference type="AlphaFoldDB" id="A0A2V1IYD6"/>
<evidence type="ECO:0000256" key="1">
    <source>
        <dbReference type="PROSITE-ProRule" id="PRU00339"/>
    </source>
</evidence>
<dbReference type="PROSITE" id="PS50293">
    <property type="entry name" value="TPR_REGION"/>
    <property type="match status" value="1"/>
</dbReference>
<keyword evidence="4" id="KW-1185">Reference proteome</keyword>
<dbReference type="InterPro" id="IPR019734">
    <property type="entry name" value="TPR_rpt"/>
</dbReference>
<feature type="repeat" description="TPR" evidence="1">
    <location>
        <begin position="54"/>
        <end position="87"/>
    </location>
</feature>
<evidence type="ECO:0000256" key="2">
    <source>
        <dbReference type="SAM" id="SignalP"/>
    </source>
</evidence>
<evidence type="ECO:0000313" key="3">
    <source>
        <dbReference type="EMBL" id="PWB08470.1"/>
    </source>
</evidence>
<keyword evidence="2" id="KW-0732">Signal</keyword>
<gene>
    <name evidence="3" type="ORF">C5O25_04695</name>
</gene>
<feature type="chain" id="PRO_5015858112" evidence="2">
    <location>
        <begin position="20"/>
        <end position="540"/>
    </location>
</feature>
<keyword evidence="1" id="KW-0802">TPR repeat</keyword>
<evidence type="ECO:0000313" key="4">
    <source>
        <dbReference type="Proteomes" id="UP000244925"/>
    </source>
</evidence>
<dbReference type="InterPro" id="IPR011990">
    <property type="entry name" value="TPR-like_helical_dom_sf"/>
</dbReference>
<organism evidence="3 4">
    <name type="scientific">Paramuribaculum intestinale</name>
    <dbReference type="NCBI Taxonomy" id="2094151"/>
    <lineage>
        <taxon>Bacteria</taxon>
        <taxon>Pseudomonadati</taxon>
        <taxon>Bacteroidota</taxon>
        <taxon>Bacteroidia</taxon>
        <taxon>Bacteroidales</taxon>
        <taxon>Muribaculaceae</taxon>
        <taxon>Paramuribaculum</taxon>
    </lineage>
</organism>
<dbReference type="SUPFAM" id="SSF48452">
    <property type="entry name" value="TPR-like"/>
    <property type="match status" value="2"/>
</dbReference>
<proteinExistence type="predicted"/>
<reference evidence="4" key="1">
    <citation type="submission" date="2018-02" db="EMBL/GenBank/DDBJ databases">
        <authorList>
            <person name="Clavel T."/>
            <person name="Strowig T."/>
        </authorList>
    </citation>
    <scope>NUCLEOTIDE SEQUENCE [LARGE SCALE GENOMIC DNA]</scope>
    <source>
        <strain evidence="4">DSM 100764</strain>
    </source>
</reference>
<dbReference type="RefSeq" id="WP_107035573.1">
    <property type="nucleotide sequence ID" value="NZ_CAOLHR010000001.1"/>
</dbReference>
<dbReference type="PANTHER" id="PTHR12558">
    <property type="entry name" value="CELL DIVISION CYCLE 16,23,27"/>
    <property type="match status" value="1"/>
</dbReference>
<accession>A0A2V1IYD6</accession>
<dbReference type="EMBL" id="PUBV01000006">
    <property type="protein sequence ID" value="PWB08470.1"/>
    <property type="molecule type" value="Genomic_DNA"/>
</dbReference>
<name>A0A2V1IYD6_9BACT</name>
<dbReference type="Proteomes" id="UP000244925">
    <property type="component" value="Unassembled WGS sequence"/>
</dbReference>